<dbReference type="InterPro" id="IPR004477">
    <property type="entry name" value="ComEC_N"/>
</dbReference>
<gene>
    <name evidence="8" type="ordered locus">TEPIRE1_1185</name>
</gene>
<evidence type="ECO:0000256" key="6">
    <source>
        <dbReference type="SAM" id="Phobius"/>
    </source>
</evidence>
<feature type="transmembrane region" description="Helical" evidence="6">
    <location>
        <begin position="459"/>
        <end position="482"/>
    </location>
</feature>
<dbReference type="Pfam" id="PF03772">
    <property type="entry name" value="Competence"/>
    <property type="match status" value="1"/>
</dbReference>
<dbReference type="KEGG" id="tae:TepiRe1_1185"/>
<dbReference type="PANTHER" id="PTHR30619">
    <property type="entry name" value="DNA INTERNALIZATION/COMPETENCE PROTEIN COMEC/REC2"/>
    <property type="match status" value="1"/>
</dbReference>
<dbReference type="Pfam" id="PF00753">
    <property type="entry name" value="Lactamase_B"/>
    <property type="match status" value="1"/>
</dbReference>
<evidence type="ECO:0000256" key="4">
    <source>
        <dbReference type="ARBA" id="ARBA00022989"/>
    </source>
</evidence>
<dbReference type="InterPro" id="IPR001279">
    <property type="entry name" value="Metallo-B-lactamas"/>
</dbReference>
<keyword evidence="9" id="KW-1185">Reference proteome</keyword>
<feature type="domain" description="Metallo-beta-lactamase" evidence="7">
    <location>
        <begin position="524"/>
        <end position="728"/>
    </location>
</feature>
<keyword evidence="4 6" id="KW-1133">Transmembrane helix</keyword>
<reference evidence="9" key="1">
    <citation type="journal article" date="2013" name="Genome Announc.">
        <title>First genome sequence of a syntrophic acetate-oxidizing bacterium, Tepidanaerobacter acetatoxydans strain Re1.</title>
        <authorList>
            <person name="Manzoor S."/>
            <person name="Bongcam-Rudloff E."/>
            <person name="Schnurer A."/>
            <person name="Muller B."/>
        </authorList>
    </citation>
    <scope>NUCLEOTIDE SEQUENCE [LARGE SCALE GENOMIC DNA]</scope>
    <source>
        <strain evidence="9">Re1</strain>
    </source>
</reference>
<feature type="transmembrane region" description="Helical" evidence="6">
    <location>
        <begin position="293"/>
        <end position="310"/>
    </location>
</feature>
<dbReference type="Gene3D" id="3.60.15.10">
    <property type="entry name" value="Ribonuclease Z/Hydroxyacylglutathione hydrolase-like"/>
    <property type="match status" value="1"/>
</dbReference>
<dbReference type="InterPro" id="IPR052159">
    <property type="entry name" value="Competence_DNA_uptake"/>
</dbReference>
<organism evidence="8 9">
    <name type="scientific">Tepidanaerobacter acetatoxydans (strain DSM 21804 / JCM 16047 / Re1)</name>
    <dbReference type="NCBI Taxonomy" id="1209989"/>
    <lineage>
        <taxon>Bacteria</taxon>
        <taxon>Bacillati</taxon>
        <taxon>Bacillota</taxon>
        <taxon>Clostridia</taxon>
        <taxon>Thermosediminibacterales</taxon>
        <taxon>Tepidanaerobacteraceae</taxon>
        <taxon>Tepidanaerobacter</taxon>
    </lineage>
</organism>
<keyword evidence="3 6" id="KW-0812">Transmembrane</keyword>
<evidence type="ECO:0000256" key="3">
    <source>
        <dbReference type="ARBA" id="ARBA00022692"/>
    </source>
</evidence>
<dbReference type="SMART" id="SM00849">
    <property type="entry name" value="Lactamase_B"/>
    <property type="match status" value="1"/>
</dbReference>
<keyword evidence="5 6" id="KW-0472">Membrane</keyword>
<keyword evidence="2" id="KW-1003">Cell membrane</keyword>
<feature type="transmembrane region" description="Helical" evidence="6">
    <location>
        <begin position="49"/>
        <end position="66"/>
    </location>
</feature>
<dbReference type="KEGG" id="tep:TepRe1_1085"/>
<evidence type="ECO:0000313" key="8">
    <source>
        <dbReference type="EMBL" id="CCP25909.1"/>
    </source>
</evidence>
<feature type="transmembrane region" description="Helical" evidence="6">
    <location>
        <begin position="494"/>
        <end position="512"/>
    </location>
</feature>
<dbReference type="GO" id="GO:0030420">
    <property type="term" value="P:establishment of competence for transformation"/>
    <property type="evidence" value="ECO:0007669"/>
    <property type="project" value="InterPro"/>
</dbReference>
<dbReference type="EMBL" id="HF563609">
    <property type="protein sequence ID" value="CCP25909.1"/>
    <property type="molecule type" value="Genomic_DNA"/>
</dbReference>
<dbReference type="InterPro" id="IPR036866">
    <property type="entry name" value="RibonucZ/Hydroxyglut_hydro"/>
</dbReference>
<dbReference type="PANTHER" id="PTHR30619:SF1">
    <property type="entry name" value="RECOMBINATION PROTEIN 2"/>
    <property type="match status" value="1"/>
</dbReference>
<dbReference type="InterPro" id="IPR004797">
    <property type="entry name" value="Competence_ComEC/Rec2"/>
</dbReference>
<dbReference type="eggNOG" id="COG0658">
    <property type="taxonomic scope" value="Bacteria"/>
</dbReference>
<dbReference type="PATRIC" id="fig|1209989.3.peg.1302"/>
<feature type="transmembrane region" description="Helical" evidence="6">
    <location>
        <begin position="240"/>
        <end position="259"/>
    </location>
</feature>
<dbReference type="STRING" id="1209989.TepRe1_1085"/>
<proteinExistence type="predicted"/>
<dbReference type="Pfam" id="PF13567">
    <property type="entry name" value="DUF4131"/>
    <property type="match status" value="1"/>
</dbReference>
<evidence type="ECO:0000259" key="7">
    <source>
        <dbReference type="SMART" id="SM00849"/>
    </source>
</evidence>
<feature type="transmembrane region" description="Helical" evidence="6">
    <location>
        <begin position="420"/>
        <end position="439"/>
    </location>
</feature>
<dbReference type="RefSeq" id="WP_013778154.1">
    <property type="nucleotide sequence ID" value="NC_015519.1"/>
</dbReference>
<accession>F4LSG5</accession>
<dbReference type="InterPro" id="IPR025405">
    <property type="entry name" value="DUF4131"/>
</dbReference>
<evidence type="ECO:0000313" key="9">
    <source>
        <dbReference type="Proteomes" id="UP000010802"/>
    </source>
</evidence>
<feature type="transmembrane region" description="Helical" evidence="6">
    <location>
        <begin position="342"/>
        <end position="360"/>
    </location>
</feature>
<dbReference type="OrthoDB" id="9761531at2"/>
<dbReference type="SUPFAM" id="SSF56281">
    <property type="entry name" value="Metallo-hydrolase/oxidoreductase"/>
    <property type="match status" value="1"/>
</dbReference>
<dbReference type="GO" id="GO:0005886">
    <property type="term" value="C:plasma membrane"/>
    <property type="evidence" value="ECO:0007669"/>
    <property type="project" value="UniProtKB-SubCell"/>
</dbReference>
<dbReference type="NCBIfam" id="TIGR00360">
    <property type="entry name" value="ComEC_N-term"/>
    <property type="match status" value="1"/>
</dbReference>
<dbReference type="HOGENOM" id="CLU_010363_2_1_9"/>
<accession>L0S0A2</accession>
<dbReference type="NCBIfam" id="TIGR00361">
    <property type="entry name" value="ComEC_Rec2"/>
    <property type="match status" value="1"/>
</dbReference>
<dbReference type="Proteomes" id="UP000010802">
    <property type="component" value="Chromosome"/>
</dbReference>
<comment type="subcellular location">
    <subcellularLocation>
        <location evidence="1">Cell membrane</location>
        <topology evidence="1">Multi-pass membrane protein</topology>
    </subcellularLocation>
</comment>
<evidence type="ECO:0000256" key="2">
    <source>
        <dbReference type="ARBA" id="ARBA00022475"/>
    </source>
</evidence>
<feature type="transmembrane region" description="Helical" evidence="6">
    <location>
        <begin position="6"/>
        <end position="37"/>
    </location>
</feature>
<feature type="transmembrane region" description="Helical" evidence="6">
    <location>
        <begin position="266"/>
        <end position="287"/>
    </location>
</feature>
<dbReference type="InterPro" id="IPR035681">
    <property type="entry name" value="ComA-like_MBL"/>
</dbReference>
<evidence type="ECO:0000256" key="1">
    <source>
        <dbReference type="ARBA" id="ARBA00004651"/>
    </source>
</evidence>
<name>F4LSG5_TEPAE</name>
<dbReference type="eggNOG" id="COG2333">
    <property type="taxonomic scope" value="Bacteria"/>
</dbReference>
<dbReference type="AlphaFoldDB" id="F4LSG5"/>
<evidence type="ECO:0000256" key="5">
    <source>
        <dbReference type="ARBA" id="ARBA00023136"/>
    </source>
</evidence>
<dbReference type="CDD" id="cd07731">
    <property type="entry name" value="ComA-like_MBL-fold"/>
    <property type="match status" value="1"/>
</dbReference>
<protein>
    <submittedName>
        <fullName evidence="8">DNA internalization-related competence protein ComEC/Rec2</fullName>
    </submittedName>
</protein>
<sequence length="781" mass="86080">MYRPFLFFVIFFIPGIMLGNSVKAAGMFIVISIISFAGSILIKNKKARMALLSVAIVFFGAFYHNFRLDKMVGTVADFAEQQQTLIGMVSGVPTAKQDKVVYDVKVLYLLDDEKYEVVTGKVRLSSLLDDESIIYRYGDVIKFSGKLKLPQGRRNPNGIDYKAFLLQKGISASMFSKGIDKIGRYKINPFVSTAFRLRENLTSFYESCLPPNLSSLMVGIALGIKDNIPAETMKAVKNGGVAHVLAVSGLHTGIIYAALEMVFSRLSLSNIISFIIGSTAIIFYSFMAGLSPSVIRAAIMIIVFMLAKVVGRKNDPINTLCLSATFLLFMNPLTLFSISFQLSYAAVLGIMLFFAPLKLILEKLPRYLRDSIAVMVSAQLTVWPFLAYYFNSISLIGFVTNILVIPLVSIILISGLISGIIGLLFTFAGPLFMTVPSFLLKIAEKIILINSKLPFSTIIVPAIPPISIVLYFMFLVLMFDFVPSFGKIESRHKRLCAVILMFLALIPVIIPLKAFEVTFIDVGQGDSILIQTESKKVVLIDGGGTPVYYNGDFDTGEDIIMPLLYSKGINKIDVLVFTHFDDDHAKGLLSILNSMKVKSIVYGVPEDCAIFKEMLKIAQQKQIKTIQVGRGDQFIIDDAIFDVLNPVENEKTNYSSNNGSVVLKMNYKGISFLFTGDLEYEGEQSLISSEIDISSDVLKVGHHGSQSSTSEEFISKVKPSYGIISVGKDNNFGHPSPQVIELLKNGGVTVLRTDFSGAVSFKISNSSVKIYTTIPEELKEP</sequence>